<dbReference type="Gene3D" id="4.10.1000.10">
    <property type="entry name" value="Zinc finger, CCCH-type"/>
    <property type="match status" value="1"/>
</dbReference>
<protein>
    <submittedName>
        <fullName evidence="9">RNA-binding protein, putative</fullName>
    </submittedName>
</protein>
<dbReference type="InterPro" id="IPR048995">
    <property type="entry name" value="STL11/RBM22-like_N"/>
</dbReference>
<evidence type="ECO:0000259" key="7">
    <source>
        <dbReference type="PROSITE" id="PS50102"/>
    </source>
</evidence>
<evidence type="ECO:0000256" key="3">
    <source>
        <dbReference type="ARBA" id="ARBA00022833"/>
    </source>
</evidence>
<organism evidence="9 10">
    <name type="scientific">Plasmodium malariae</name>
    <dbReference type="NCBI Taxonomy" id="5858"/>
    <lineage>
        <taxon>Eukaryota</taxon>
        <taxon>Sar</taxon>
        <taxon>Alveolata</taxon>
        <taxon>Apicomplexa</taxon>
        <taxon>Aconoidasida</taxon>
        <taxon>Haemosporida</taxon>
        <taxon>Plasmodiidae</taxon>
        <taxon>Plasmodium</taxon>
        <taxon>Plasmodium (Plasmodium)</taxon>
    </lineage>
</organism>
<dbReference type="InterPro" id="IPR012677">
    <property type="entry name" value="Nucleotide-bd_a/b_plait_sf"/>
</dbReference>
<reference evidence="10" key="1">
    <citation type="submission" date="2016-05" db="EMBL/GenBank/DDBJ databases">
        <authorList>
            <person name="Naeem Raeece"/>
        </authorList>
    </citation>
    <scope>NUCLEOTIDE SEQUENCE [LARGE SCALE GENOMIC DNA]</scope>
</reference>
<evidence type="ECO:0000313" key="10">
    <source>
        <dbReference type="Proteomes" id="UP000078597"/>
    </source>
</evidence>
<evidence type="ECO:0000256" key="6">
    <source>
        <dbReference type="PROSITE-ProRule" id="PRU00723"/>
    </source>
</evidence>
<keyword evidence="2 6" id="KW-0863">Zinc-finger</keyword>
<dbReference type="Gene3D" id="3.30.70.330">
    <property type="match status" value="1"/>
</dbReference>
<dbReference type="SUPFAM" id="SSF54928">
    <property type="entry name" value="RNA-binding domain, RBD"/>
    <property type="match status" value="1"/>
</dbReference>
<dbReference type="GO" id="GO:0036002">
    <property type="term" value="F:pre-mRNA binding"/>
    <property type="evidence" value="ECO:0007669"/>
    <property type="project" value="TreeGrafter"/>
</dbReference>
<dbReference type="GO" id="GO:0008270">
    <property type="term" value="F:zinc ion binding"/>
    <property type="evidence" value="ECO:0007669"/>
    <property type="project" value="UniProtKB-KW"/>
</dbReference>
<gene>
    <name evidence="9" type="ORF">PMALA_032930</name>
</gene>
<evidence type="ECO:0000256" key="1">
    <source>
        <dbReference type="ARBA" id="ARBA00022723"/>
    </source>
</evidence>
<evidence type="ECO:0000256" key="5">
    <source>
        <dbReference type="PROSITE-ProRule" id="PRU00176"/>
    </source>
</evidence>
<evidence type="ECO:0000313" key="9">
    <source>
        <dbReference type="EMBL" id="SBS91417.1"/>
    </source>
</evidence>
<feature type="domain" description="C3H1-type" evidence="8">
    <location>
        <begin position="154"/>
        <end position="181"/>
    </location>
</feature>
<dbReference type="InterPro" id="IPR039171">
    <property type="entry name" value="Cwc2/Slt11"/>
</dbReference>
<dbReference type="Pfam" id="PF21369">
    <property type="entry name" value="STL11_N"/>
    <property type="match status" value="1"/>
</dbReference>
<dbReference type="EMBL" id="FLQW01001765">
    <property type="protein sequence ID" value="SBS91417.1"/>
    <property type="molecule type" value="Genomic_DNA"/>
</dbReference>
<dbReference type="GO" id="GO:0000974">
    <property type="term" value="C:Prp19 complex"/>
    <property type="evidence" value="ECO:0007669"/>
    <property type="project" value="TreeGrafter"/>
</dbReference>
<dbReference type="AlphaFoldDB" id="A0A1A8WJI1"/>
<dbReference type="PANTHER" id="PTHR14089">
    <property type="entry name" value="PRE-MRNA-SPLICING FACTOR RBM22"/>
    <property type="match status" value="1"/>
</dbReference>
<evidence type="ECO:0000259" key="8">
    <source>
        <dbReference type="PROSITE" id="PS50103"/>
    </source>
</evidence>
<dbReference type="InterPro" id="IPR000504">
    <property type="entry name" value="RRM_dom"/>
</dbReference>
<name>A0A1A8WJI1_PLAMA</name>
<dbReference type="GO" id="GO:0071006">
    <property type="term" value="C:U2-type catalytic step 1 spliceosome"/>
    <property type="evidence" value="ECO:0007669"/>
    <property type="project" value="TreeGrafter"/>
</dbReference>
<dbReference type="PROSITE" id="PS50103">
    <property type="entry name" value="ZF_C3H1"/>
    <property type="match status" value="1"/>
</dbReference>
<proteinExistence type="predicted"/>
<dbReference type="InterPro" id="IPR000571">
    <property type="entry name" value="Znf_CCCH"/>
</dbReference>
<dbReference type="SUPFAM" id="SSF90229">
    <property type="entry name" value="CCCH zinc finger"/>
    <property type="match status" value="1"/>
</dbReference>
<dbReference type="GO" id="GO:0017070">
    <property type="term" value="F:U6 snRNA binding"/>
    <property type="evidence" value="ECO:0007669"/>
    <property type="project" value="TreeGrafter"/>
</dbReference>
<dbReference type="Pfam" id="PF00076">
    <property type="entry name" value="RRM_1"/>
    <property type="match status" value="1"/>
</dbReference>
<dbReference type="SMART" id="SM00356">
    <property type="entry name" value="ZnF_C3H1"/>
    <property type="match status" value="1"/>
</dbReference>
<keyword evidence="4 5" id="KW-0694">RNA-binding</keyword>
<dbReference type="PANTHER" id="PTHR14089:SF6">
    <property type="entry name" value="PRE-MRNA-SPLICING FACTOR RBM22"/>
    <property type="match status" value="1"/>
</dbReference>
<feature type="domain" description="RRM" evidence="7">
    <location>
        <begin position="223"/>
        <end position="296"/>
    </location>
</feature>
<feature type="zinc finger region" description="C3H1-type" evidence="6">
    <location>
        <begin position="154"/>
        <end position="181"/>
    </location>
</feature>
<dbReference type="Pfam" id="PF00642">
    <property type="entry name" value="zf-CCCH"/>
    <property type="match status" value="1"/>
</dbReference>
<keyword evidence="3 6" id="KW-0862">Zinc</keyword>
<dbReference type="Proteomes" id="UP000078597">
    <property type="component" value="Unassembled WGS sequence"/>
</dbReference>
<accession>A0A1A8WJI1</accession>
<sequence length="417" mass="48632">MDRFGHNIRADVKKQGYENCDLPILCETCLGENPYVRLIREENGKECKICKNVFTHFRWKPGEKARYKQTVICNMCAKVKNVCQTCLFDLEYNLPVQVRDKFLETSITLPENETNKNFFLEQMEKNLSSNTYNKMNHINMDLSKLKRYDPYFKRNMARVCSFWRKNACNRGDECPYLHKEIHFDKSLFNQNIKSRYTGENDVLAEKILKKYNNKYTDDNFTKNKICIHGINESVSQINIRECFKKFGEIKSFKMIPKDSKLFISYADPLSAKNAAEKYKDGLELNGSNLMITLQDQTHNNTLAVAACGSTNITASYNHSEGYNTRDYKNQRHNNHRNNCQRNNCQRNNCQRNNCQRNNNQDNKTIHQNQGNFVPPPQGMMMGMSHMHFPNYGNNINPISSNTVPYSSMVPSVAEQRK</sequence>
<evidence type="ECO:0000256" key="2">
    <source>
        <dbReference type="ARBA" id="ARBA00022771"/>
    </source>
</evidence>
<dbReference type="InterPro" id="IPR036855">
    <property type="entry name" value="Znf_CCCH_sf"/>
</dbReference>
<dbReference type="SMART" id="SM00360">
    <property type="entry name" value="RRM"/>
    <property type="match status" value="1"/>
</dbReference>
<dbReference type="VEuPathDB" id="PlasmoDB:PmUG01_14081400"/>
<dbReference type="GO" id="GO:0071007">
    <property type="term" value="C:U2-type catalytic step 2 spliceosome"/>
    <property type="evidence" value="ECO:0007669"/>
    <property type="project" value="TreeGrafter"/>
</dbReference>
<dbReference type="InterPro" id="IPR035979">
    <property type="entry name" value="RBD_domain_sf"/>
</dbReference>
<evidence type="ECO:0000256" key="4">
    <source>
        <dbReference type="ARBA" id="ARBA00022884"/>
    </source>
</evidence>
<keyword evidence="1 6" id="KW-0479">Metal-binding</keyword>
<dbReference type="PROSITE" id="PS50102">
    <property type="entry name" value="RRM"/>
    <property type="match status" value="1"/>
</dbReference>